<evidence type="ECO:0000313" key="1">
    <source>
        <dbReference type="EMBL" id="ELW47780.1"/>
    </source>
</evidence>
<proteinExistence type="predicted"/>
<dbReference type="EMBL" id="KB321094">
    <property type="protein sequence ID" value="ELW47780.1"/>
    <property type="molecule type" value="Genomic_DNA"/>
</dbReference>
<dbReference type="InParanoid" id="L9JB20"/>
<organism evidence="1 2">
    <name type="scientific">Tupaia chinensis</name>
    <name type="common">Chinese tree shrew</name>
    <name type="synonym">Tupaia belangeri chinensis</name>
    <dbReference type="NCBI Taxonomy" id="246437"/>
    <lineage>
        <taxon>Eukaryota</taxon>
        <taxon>Metazoa</taxon>
        <taxon>Chordata</taxon>
        <taxon>Craniata</taxon>
        <taxon>Vertebrata</taxon>
        <taxon>Euteleostomi</taxon>
        <taxon>Mammalia</taxon>
        <taxon>Eutheria</taxon>
        <taxon>Euarchontoglires</taxon>
        <taxon>Scandentia</taxon>
        <taxon>Tupaiidae</taxon>
        <taxon>Tupaia</taxon>
    </lineage>
</organism>
<gene>
    <name evidence="1" type="ORF">TREES_T100003345</name>
</gene>
<sequence>MPDRPMEEQGIIHYPFLELPGAPCAENKRSQAFSDYPPFHQNSLTRKGFRSFTLLMLTGPPSTVVLADTEQAQEAYCVALSSNPLHWVEANLKPSDEPEKKEGNKNEDSGCMTECFTKMYISIERMSLTSLVWKEFMEKKIN</sequence>
<dbReference type="AlphaFoldDB" id="L9JB20"/>
<protein>
    <submittedName>
        <fullName evidence="1">Uncharacterized protein</fullName>
    </submittedName>
</protein>
<reference evidence="2" key="1">
    <citation type="submission" date="2012-07" db="EMBL/GenBank/DDBJ databases">
        <title>Genome of the Chinese tree shrew, a rising model animal genetically related to primates.</title>
        <authorList>
            <person name="Zhang G."/>
            <person name="Fan Y."/>
            <person name="Yao Y."/>
            <person name="Huang Z."/>
        </authorList>
    </citation>
    <scope>NUCLEOTIDE SEQUENCE [LARGE SCALE GENOMIC DNA]</scope>
</reference>
<accession>L9JB20</accession>
<dbReference type="Proteomes" id="UP000011518">
    <property type="component" value="Unassembled WGS sequence"/>
</dbReference>
<keyword evidence="2" id="KW-1185">Reference proteome</keyword>
<name>L9JB20_TUPCH</name>
<reference evidence="2" key="2">
    <citation type="journal article" date="2013" name="Nat. Commun.">
        <title>Genome of the Chinese tree shrew.</title>
        <authorList>
            <person name="Fan Y."/>
            <person name="Huang Z.Y."/>
            <person name="Cao C.C."/>
            <person name="Chen C.S."/>
            <person name="Chen Y.X."/>
            <person name="Fan D.D."/>
            <person name="He J."/>
            <person name="Hou H.L."/>
            <person name="Hu L."/>
            <person name="Hu X.T."/>
            <person name="Jiang X.T."/>
            <person name="Lai R."/>
            <person name="Lang Y.S."/>
            <person name="Liang B."/>
            <person name="Liao S.G."/>
            <person name="Mu D."/>
            <person name="Ma Y.Y."/>
            <person name="Niu Y.Y."/>
            <person name="Sun X.Q."/>
            <person name="Xia J.Q."/>
            <person name="Xiao J."/>
            <person name="Xiong Z.Q."/>
            <person name="Xu L."/>
            <person name="Yang L."/>
            <person name="Zhang Y."/>
            <person name="Zhao W."/>
            <person name="Zhao X.D."/>
            <person name="Zheng Y.T."/>
            <person name="Zhou J.M."/>
            <person name="Zhu Y.B."/>
            <person name="Zhang G.J."/>
            <person name="Wang J."/>
            <person name="Yao Y.G."/>
        </authorList>
    </citation>
    <scope>NUCLEOTIDE SEQUENCE [LARGE SCALE GENOMIC DNA]</scope>
</reference>
<evidence type="ECO:0000313" key="2">
    <source>
        <dbReference type="Proteomes" id="UP000011518"/>
    </source>
</evidence>